<evidence type="ECO:0000313" key="1">
    <source>
        <dbReference type="EMBL" id="MBB5122586.1"/>
    </source>
</evidence>
<sequence>MRVPVLLGRGAGERVRGLLALLPATALLYAFGLAQDLAMT</sequence>
<dbReference type="AlphaFoldDB" id="A0A7W8BFR7"/>
<proteinExistence type="predicted"/>
<accession>A0A7W8BFR7</accession>
<organism evidence="1 2">
    <name type="scientific">Streptomyces eurocidicus</name>
    <name type="common">Streptoverticillium eurocidicus</name>
    <dbReference type="NCBI Taxonomy" id="66423"/>
    <lineage>
        <taxon>Bacteria</taxon>
        <taxon>Bacillati</taxon>
        <taxon>Actinomycetota</taxon>
        <taxon>Actinomycetes</taxon>
        <taxon>Kitasatosporales</taxon>
        <taxon>Streptomycetaceae</taxon>
        <taxon>Streptomyces</taxon>
    </lineage>
</organism>
<comment type="caution">
    <text evidence="1">The sequence shown here is derived from an EMBL/GenBank/DDBJ whole genome shotgun (WGS) entry which is preliminary data.</text>
</comment>
<reference evidence="1 2" key="1">
    <citation type="submission" date="2020-08" db="EMBL/GenBank/DDBJ databases">
        <title>Genomic Encyclopedia of Type Strains, Phase III (KMG-III): the genomes of soil and plant-associated and newly described type strains.</title>
        <authorList>
            <person name="Whitman W."/>
        </authorList>
    </citation>
    <scope>NUCLEOTIDE SEQUENCE [LARGE SCALE GENOMIC DNA]</scope>
    <source>
        <strain evidence="1 2">CECT 3259</strain>
    </source>
</reference>
<dbReference type="RefSeq" id="WP_260423822.1">
    <property type="nucleotide sequence ID" value="NZ_JACHJF010000030.1"/>
</dbReference>
<protein>
    <submittedName>
        <fullName evidence="1">Uncharacterized protein</fullName>
    </submittedName>
</protein>
<evidence type="ECO:0000313" key="2">
    <source>
        <dbReference type="Proteomes" id="UP000528608"/>
    </source>
</evidence>
<gene>
    <name evidence="1" type="ORF">FHS36_006059</name>
</gene>
<dbReference type="EMBL" id="JACHJF010000030">
    <property type="protein sequence ID" value="MBB5122586.1"/>
    <property type="molecule type" value="Genomic_DNA"/>
</dbReference>
<dbReference type="Proteomes" id="UP000528608">
    <property type="component" value="Unassembled WGS sequence"/>
</dbReference>
<name>A0A7W8BFR7_STREU</name>